<dbReference type="eggNOG" id="COG0662">
    <property type="taxonomic scope" value="Bacteria"/>
</dbReference>
<dbReference type="EMBL" id="LNYV01000013">
    <property type="protein sequence ID" value="KTD58562.1"/>
    <property type="molecule type" value="Genomic_DNA"/>
</dbReference>
<evidence type="ECO:0000259" key="1">
    <source>
        <dbReference type="Pfam" id="PF07883"/>
    </source>
</evidence>
<dbReference type="PATRIC" id="fig|28087.4.peg.1236"/>
<dbReference type="InterPro" id="IPR013096">
    <property type="entry name" value="Cupin_2"/>
</dbReference>
<name>A0A0W0YNV9_9GAMM</name>
<feature type="domain" description="Cupin type-2" evidence="1">
    <location>
        <begin position="55"/>
        <end position="113"/>
    </location>
</feature>
<organism evidence="2 3">
    <name type="scientific">Legionella sainthelensi</name>
    <dbReference type="NCBI Taxonomy" id="28087"/>
    <lineage>
        <taxon>Bacteria</taxon>
        <taxon>Pseudomonadati</taxon>
        <taxon>Pseudomonadota</taxon>
        <taxon>Gammaproteobacteria</taxon>
        <taxon>Legionellales</taxon>
        <taxon>Legionellaceae</taxon>
        <taxon>Legionella</taxon>
    </lineage>
</organism>
<dbReference type="Gene3D" id="2.60.120.10">
    <property type="entry name" value="Jelly Rolls"/>
    <property type="match status" value="1"/>
</dbReference>
<dbReference type="SUPFAM" id="SSF51182">
    <property type="entry name" value="RmlC-like cupins"/>
    <property type="match status" value="1"/>
</dbReference>
<evidence type="ECO:0000313" key="2">
    <source>
        <dbReference type="EMBL" id="KTD58562.1"/>
    </source>
</evidence>
<comment type="caution">
    <text evidence="2">The sequence shown here is derived from an EMBL/GenBank/DDBJ whole genome shotgun (WGS) entry which is preliminary data.</text>
</comment>
<proteinExistence type="predicted"/>
<sequence length="117" mass="13394">MSQWLDLKKSKGDLAMFFSNSKNIAPGVNVHPINFTLSRVPAPFHTTYFEVLSQCETPLDSHQENEIWIVLQGCGILNYEGSCHYISAHDIFYFAAFKKHQVKNPGNELLLICSIYW</sequence>
<dbReference type="RefSeq" id="WP_232002578.1">
    <property type="nucleotide sequence ID" value="NZ_CAAAJE010000011.1"/>
</dbReference>
<dbReference type="AlphaFoldDB" id="A0A0W0YNV9"/>
<evidence type="ECO:0000313" key="3">
    <source>
        <dbReference type="Proteomes" id="UP000054621"/>
    </source>
</evidence>
<gene>
    <name evidence="2" type="ORF">Lsai_1169</name>
</gene>
<dbReference type="Proteomes" id="UP000054621">
    <property type="component" value="Unassembled WGS sequence"/>
</dbReference>
<accession>A0A0W0YNV9</accession>
<protein>
    <submittedName>
        <fullName evidence="2">Cupin domain protein</fullName>
    </submittedName>
</protein>
<dbReference type="InterPro" id="IPR011051">
    <property type="entry name" value="RmlC_Cupin_sf"/>
</dbReference>
<dbReference type="Pfam" id="PF07883">
    <property type="entry name" value="Cupin_2"/>
    <property type="match status" value="1"/>
</dbReference>
<dbReference type="InterPro" id="IPR014710">
    <property type="entry name" value="RmlC-like_jellyroll"/>
</dbReference>
<reference evidence="2 3" key="1">
    <citation type="submission" date="2015-11" db="EMBL/GenBank/DDBJ databases">
        <title>Genomic analysis of 38 Legionella species identifies large and diverse effector repertoires.</title>
        <authorList>
            <person name="Burstein D."/>
            <person name="Amaro F."/>
            <person name="Zusman T."/>
            <person name="Lifshitz Z."/>
            <person name="Cohen O."/>
            <person name="Gilbert J.A."/>
            <person name="Pupko T."/>
            <person name="Shuman H.A."/>
            <person name="Segal G."/>
        </authorList>
    </citation>
    <scope>NUCLEOTIDE SEQUENCE [LARGE SCALE GENOMIC DNA]</scope>
    <source>
        <strain evidence="2 3">Mt.St.Helens-4</strain>
    </source>
</reference>
<dbReference type="STRING" id="28087.Lsai_1169"/>